<organism evidence="3 4">
    <name type="scientific">Symbiodinium microadriaticum</name>
    <name type="common">Dinoflagellate</name>
    <name type="synonym">Zooxanthella microadriatica</name>
    <dbReference type="NCBI Taxonomy" id="2951"/>
    <lineage>
        <taxon>Eukaryota</taxon>
        <taxon>Sar</taxon>
        <taxon>Alveolata</taxon>
        <taxon>Dinophyceae</taxon>
        <taxon>Suessiales</taxon>
        <taxon>Symbiodiniaceae</taxon>
        <taxon>Symbiodinium</taxon>
    </lineage>
</organism>
<keyword evidence="4" id="KW-1185">Reference proteome</keyword>
<reference evidence="3 4" key="1">
    <citation type="submission" date="2016-02" db="EMBL/GenBank/DDBJ databases">
        <title>Genome analysis of coral dinoflagellate symbionts highlights evolutionary adaptations to a symbiotic lifestyle.</title>
        <authorList>
            <person name="Aranda M."/>
            <person name="Li Y."/>
            <person name="Liew Y.J."/>
            <person name="Baumgarten S."/>
            <person name="Simakov O."/>
            <person name="Wilson M."/>
            <person name="Piel J."/>
            <person name="Ashoor H."/>
            <person name="Bougouffa S."/>
            <person name="Bajic V.B."/>
            <person name="Ryu T."/>
            <person name="Ravasi T."/>
            <person name="Bayer T."/>
            <person name="Micklem G."/>
            <person name="Kim H."/>
            <person name="Bhak J."/>
            <person name="Lajeunesse T.C."/>
            <person name="Voolstra C.R."/>
        </authorList>
    </citation>
    <scope>NUCLEOTIDE SEQUENCE [LARGE SCALE GENOMIC DNA]</scope>
    <source>
        <strain evidence="3 4">CCMP2467</strain>
    </source>
</reference>
<evidence type="ECO:0000256" key="1">
    <source>
        <dbReference type="SAM" id="MobiDB-lite"/>
    </source>
</evidence>
<protein>
    <submittedName>
        <fullName evidence="3">Uncharacterized protein</fullName>
    </submittedName>
</protein>
<accession>A0A1Q9EVS3</accession>
<evidence type="ECO:0000313" key="4">
    <source>
        <dbReference type="Proteomes" id="UP000186817"/>
    </source>
</evidence>
<feature type="region of interest" description="Disordered" evidence="1">
    <location>
        <begin position="307"/>
        <end position="345"/>
    </location>
</feature>
<feature type="transmembrane region" description="Helical" evidence="2">
    <location>
        <begin position="245"/>
        <end position="268"/>
    </location>
</feature>
<evidence type="ECO:0000256" key="2">
    <source>
        <dbReference type="SAM" id="Phobius"/>
    </source>
</evidence>
<name>A0A1Q9EVS3_SYMMI</name>
<evidence type="ECO:0000313" key="3">
    <source>
        <dbReference type="EMBL" id="OLQ11527.1"/>
    </source>
</evidence>
<gene>
    <name evidence="3" type="ORF">AK812_SmicGene4666</name>
</gene>
<dbReference type="OrthoDB" id="407537at2759"/>
<proteinExistence type="predicted"/>
<dbReference type="EMBL" id="LSRX01000058">
    <property type="protein sequence ID" value="OLQ11527.1"/>
    <property type="molecule type" value="Genomic_DNA"/>
</dbReference>
<keyword evidence="2" id="KW-0812">Transmembrane</keyword>
<keyword evidence="2" id="KW-0472">Membrane</keyword>
<comment type="caution">
    <text evidence="3">The sequence shown here is derived from an EMBL/GenBank/DDBJ whole genome shotgun (WGS) entry which is preliminary data.</text>
</comment>
<keyword evidence="2" id="KW-1133">Transmembrane helix</keyword>
<sequence length="345" mass="38082">MDFRAVARKYRQYALVLQACMMICLAGYAAYRCFKIGYALHSPPVDVTTERWTNLGEWAVCTSADVLEAGLGLHDTWDGHENLSPEGIVPTTRSREEAATRISKGVLTVAGEEQSCAFIDMTNFADLVMPGKFSLCSATSGYGGYLLAKTGGEWKVMDDAGAHGYYGLRLTSFKHGSDWGYSSELKTFFFTSRKWYQFANQADLSKLCSMKELGSSERKWRTAHVIVVEDPLVTITMEQGALLQFFDLLVSLGGYISISTVVFGVIFVKQYPKSDVVSTMEARTLVGCEEKGNPPGRAARSATLETRTQNAAENGTMRHMQQHRQQLPEFPPGIVPASVGSRQTE</sequence>
<dbReference type="AlphaFoldDB" id="A0A1Q9EVS3"/>
<dbReference type="Proteomes" id="UP000186817">
    <property type="component" value="Unassembled WGS sequence"/>
</dbReference>
<feature type="transmembrane region" description="Helical" evidence="2">
    <location>
        <begin position="12"/>
        <end position="31"/>
    </location>
</feature>